<keyword evidence="4" id="KW-0539">Nucleus</keyword>
<dbReference type="PROSITE" id="PS50888">
    <property type="entry name" value="BHLH"/>
    <property type="match status" value="1"/>
</dbReference>
<organism evidence="7 8">
    <name type="scientific">Taxus chinensis</name>
    <name type="common">Chinese yew</name>
    <name type="synonym">Taxus wallichiana var. chinensis</name>
    <dbReference type="NCBI Taxonomy" id="29808"/>
    <lineage>
        <taxon>Eukaryota</taxon>
        <taxon>Viridiplantae</taxon>
        <taxon>Streptophyta</taxon>
        <taxon>Embryophyta</taxon>
        <taxon>Tracheophyta</taxon>
        <taxon>Spermatophyta</taxon>
        <taxon>Pinopsida</taxon>
        <taxon>Pinidae</taxon>
        <taxon>Conifers II</taxon>
        <taxon>Cupressales</taxon>
        <taxon>Taxaceae</taxon>
        <taxon>Taxus</taxon>
    </lineage>
</organism>
<dbReference type="Gene3D" id="4.10.280.10">
    <property type="entry name" value="Helix-loop-helix DNA-binding domain"/>
    <property type="match status" value="1"/>
</dbReference>
<dbReference type="GO" id="GO:0003700">
    <property type="term" value="F:DNA-binding transcription factor activity"/>
    <property type="evidence" value="ECO:0007669"/>
    <property type="project" value="TreeGrafter"/>
</dbReference>
<dbReference type="EMBL" id="JAHRHJ020000003">
    <property type="protein sequence ID" value="KAH9323685.1"/>
    <property type="molecule type" value="Genomic_DNA"/>
</dbReference>
<protein>
    <recommendedName>
        <fullName evidence="6">BHLH domain-containing protein</fullName>
    </recommendedName>
</protein>
<comment type="caution">
    <text evidence="7">The sequence shown here is derived from an EMBL/GenBank/DDBJ whole genome shotgun (WGS) entry which is preliminary data.</text>
</comment>
<evidence type="ECO:0000256" key="2">
    <source>
        <dbReference type="ARBA" id="ARBA00023015"/>
    </source>
</evidence>
<dbReference type="SMART" id="SM00353">
    <property type="entry name" value="HLH"/>
    <property type="match status" value="1"/>
</dbReference>
<accession>A0AA38GMS2</accession>
<evidence type="ECO:0000313" key="7">
    <source>
        <dbReference type="EMBL" id="KAH9323685.1"/>
    </source>
</evidence>
<name>A0AA38GMS2_TAXCH</name>
<proteinExistence type="predicted"/>
<dbReference type="AlphaFoldDB" id="A0AA38GMS2"/>
<dbReference type="GO" id="GO:0043565">
    <property type="term" value="F:sequence-specific DNA binding"/>
    <property type="evidence" value="ECO:0007669"/>
    <property type="project" value="TreeGrafter"/>
</dbReference>
<dbReference type="InterPro" id="IPR036638">
    <property type="entry name" value="HLH_DNA-bd_sf"/>
</dbReference>
<comment type="subcellular location">
    <subcellularLocation>
        <location evidence="1">Nucleus</location>
    </subcellularLocation>
</comment>
<keyword evidence="8" id="KW-1185">Reference proteome</keyword>
<dbReference type="GO" id="GO:0005634">
    <property type="term" value="C:nucleus"/>
    <property type="evidence" value="ECO:0007669"/>
    <property type="project" value="UniProtKB-SubCell"/>
</dbReference>
<sequence>MEAFVSLQNLDDFIEDNSGLYNNDNTLHSVASSSSPNPANATSDLISRSLDHDLHAALSYYWNAPHSIPSPLEGSAMAGIAGKQVNSERGRPVNKREPDYFSDDSETECVGMNSWDDAGRLTETKNVVSERKRRRKLNERLYALRSLVPYITKMDKASIIADAIKYIQDLQRQARDIKAEICALHSSTNNNECSSNSSCLSSATTDVDDNTHQSQHVMSCPTAAAERGGGPKPLRIDICKIEERTFHIRIYCRKEPRVLVQLTKTIEAVQLLEVQNSNLTCFDGRIIMTLIAKTKEVQAKDET</sequence>
<evidence type="ECO:0000313" key="8">
    <source>
        <dbReference type="Proteomes" id="UP000824469"/>
    </source>
</evidence>
<dbReference type="PANTHER" id="PTHR31945:SF11">
    <property type="entry name" value="TRANSCRIPTION FACTOR ABORTED MICROSPORES"/>
    <property type="match status" value="1"/>
</dbReference>
<reference evidence="7 8" key="1">
    <citation type="journal article" date="2021" name="Nat. Plants">
        <title>The Taxus genome provides insights into paclitaxel biosynthesis.</title>
        <authorList>
            <person name="Xiong X."/>
            <person name="Gou J."/>
            <person name="Liao Q."/>
            <person name="Li Y."/>
            <person name="Zhou Q."/>
            <person name="Bi G."/>
            <person name="Li C."/>
            <person name="Du R."/>
            <person name="Wang X."/>
            <person name="Sun T."/>
            <person name="Guo L."/>
            <person name="Liang H."/>
            <person name="Lu P."/>
            <person name="Wu Y."/>
            <person name="Zhang Z."/>
            <person name="Ro D.K."/>
            <person name="Shang Y."/>
            <person name="Huang S."/>
            <person name="Yan J."/>
        </authorList>
    </citation>
    <scope>NUCLEOTIDE SEQUENCE [LARGE SCALE GENOMIC DNA]</scope>
    <source>
        <strain evidence="7">Ta-2019</strain>
    </source>
</reference>
<dbReference type="PANTHER" id="PTHR31945">
    <property type="entry name" value="TRANSCRIPTION FACTOR SCREAM2-RELATED"/>
    <property type="match status" value="1"/>
</dbReference>
<keyword evidence="2" id="KW-0805">Transcription regulation</keyword>
<gene>
    <name evidence="7" type="ORF">KI387_018324</name>
</gene>
<dbReference type="GO" id="GO:0046983">
    <property type="term" value="F:protein dimerization activity"/>
    <property type="evidence" value="ECO:0007669"/>
    <property type="project" value="InterPro"/>
</dbReference>
<evidence type="ECO:0000256" key="5">
    <source>
        <dbReference type="SAM" id="MobiDB-lite"/>
    </source>
</evidence>
<dbReference type="SUPFAM" id="SSF47459">
    <property type="entry name" value="HLH, helix-loop-helix DNA-binding domain"/>
    <property type="match status" value="1"/>
</dbReference>
<feature type="domain" description="BHLH" evidence="6">
    <location>
        <begin position="121"/>
        <end position="170"/>
    </location>
</feature>
<dbReference type="Proteomes" id="UP000824469">
    <property type="component" value="Unassembled WGS sequence"/>
</dbReference>
<evidence type="ECO:0000259" key="6">
    <source>
        <dbReference type="PROSITE" id="PS50888"/>
    </source>
</evidence>
<dbReference type="InterPro" id="IPR011598">
    <property type="entry name" value="bHLH_dom"/>
</dbReference>
<evidence type="ECO:0000256" key="1">
    <source>
        <dbReference type="ARBA" id="ARBA00004123"/>
    </source>
</evidence>
<dbReference type="Pfam" id="PF00010">
    <property type="entry name" value="HLH"/>
    <property type="match status" value="1"/>
</dbReference>
<dbReference type="InterPro" id="IPR054502">
    <property type="entry name" value="bHLH-TF_ACT-like_plant"/>
</dbReference>
<evidence type="ECO:0000256" key="3">
    <source>
        <dbReference type="ARBA" id="ARBA00023163"/>
    </source>
</evidence>
<feature type="region of interest" description="Disordered" evidence="5">
    <location>
        <begin position="83"/>
        <end position="103"/>
    </location>
</feature>
<keyword evidence="3" id="KW-0804">Transcription</keyword>
<feature type="compositionally biased region" description="Basic and acidic residues" evidence="5">
    <location>
        <begin position="86"/>
        <end position="99"/>
    </location>
</feature>
<feature type="non-terminal residue" evidence="7">
    <location>
        <position position="1"/>
    </location>
</feature>
<evidence type="ECO:0000256" key="4">
    <source>
        <dbReference type="ARBA" id="ARBA00023242"/>
    </source>
</evidence>
<dbReference type="InterPro" id="IPR051358">
    <property type="entry name" value="TF_AMS/ICE1/BHLH6-like"/>
</dbReference>
<dbReference type="Pfam" id="PF22754">
    <property type="entry name" value="bHLH-TF_ACT-like_plant"/>
    <property type="match status" value="1"/>
</dbReference>